<feature type="domain" description="Protein kinase" evidence="2">
    <location>
        <begin position="1"/>
        <end position="198"/>
    </location>
</feature>
<dbReference type="GO" id="GO:0004672">
    <property type="term" value="F:protein kinase activity"/>
    <property type="evidence" value="ECO:0007669"/>
    <property type="project" value="InterPro"/>
</dbReference>
<dbReference type="Proteomes" id="UP000023152">
    <property type="component" value="Unassembled WGS sequence"/>
</dbReference>
<protein>
    <recommendedName>
        <fullName evidence="2">Protein kinase domain-containing protein</fullName>
    </recommendedName>
</protein>
<dbReference type="AlphaFoldDB" id="X6ML47"/>
<dbReference type="InterPro" id="IPR008271">
    <property type="entry name" value="Ser/Thr_kinase_AS"/>
</dbReference>
<keyword evidence="4" id="KW-1185">Reference proteome</keyword>
<comment type="caution">
    <text evidence="3">The sequence shown here is derived from an EMBL/GenBank/DDBJ whole genome shotgun (WGS) entry which is preliminary data.</text>
</comment>
<dbReference type="InterPro" id="IPR011009">
    <property type="entry name" value="Kinase-like_dom_sf"/>
</dbReference>
<evidence type="ECO:0000313" key="3">
    <source>
        <dbReference type="EMBL" id="ETO13790.1"/>
    </source>
</evidence>
<dbReference type="OMA" id="HERNITH"/>
<accession>X6ML47</accession>
<evidence type="ECO:0000256" key="1">
    <source>
        <dbReference type="SAM" id="MobiDB-lite"/>
    </source>
</evidence>
<dbReference type="OrthoDB" id="8596411at2759"/>
<dbReference type="SMART" id="SM00220">
    <property type="entry name" value="S_TKc"/>
    <property type="match status" value="1"/>
</dbReference>
<proteinExistence type="predicted"/>
<gene>
    <name evidence="3" type="ORF">RFI_23578</name>
</gene>
<dbReference type="PROSITE" id="PS50011">
    <property type="entry name" value="PROTEIN_KINASE_DOM"/>
    <property type="match status" value="1"/>
</dbReference>
<name>X6ML47_RETFI</name>
<dbReference type="PROSITE" id="PS00108">
    <property type="entry name" value="PROTEIN_KINASE_ST"/>
    <property type="match status" value="1"/>
</dbReference>
<dbReference type="EMBL" id="ASPP01020387">
    <property type="protein sequence ID" value="ETO13790.1"/>
    <property type="molecule type" value="Genomic_DNA"/>
</dbReference>
<feature type="region of interest" description="Disordered" evidence="1">
    <location>
        <begin position="239"/>
        <end position="270"/>
    </location>
</feature>
<dbReference type="PANTHER" id="PTHR24347">
    <property type="entry name" value="SERINE/THREONINE-PROTEIN KINASE"/>
    <property type="match status" value="1"/>
</dbReference>
<dbReference type="Pfam" id="PF00069">
    <property type="entry name" value="Pkinase"/>
    <property type="match status" value="1"/>
</dbReference>
<evidence type="ECO:0000259" key="2">
    <source>
        <dbReference type="PROSITE" id="PS50011"/>
    </source>
</evidence>
<feature type="non-terminal residue" evidence="3">
    <location>
        <position position="1"/>
    </location>
</feature>
<dbReference type="InterPro" id="IPR000719">
    <property type="entry name" value="Prot_kinase_dom"/>
</dbReference>
<sequence>VQLKGGQQLKEAQAKKIVKQLLQQLVVMHERNITHRDIKPENVVFTDTTCTHAKFIDFADAAGVENDAIYRELIGTPCYLAPERWNIHRGWELKASDVWAIGIDNVPPFFFFFENTGVNYFFLFVCFVDVLTFEMVTGKRCFNGDSIEQIRNIVISGAWQYPMHQKPSALCAHFVESLLTLDASRRPSARLALFHPWLCEESNDCSTIENALFVEKLIRKWNRLTIDEIPNWACYEGGKKEKHGQYGIGEKGEGGRKKKKAKRGEGGMEN</sequence>
<dbReference type="Gene3D" id="1.10.510.10">
    <property type="entry name" value="Transferase(Phosphotransferase) domain 1"/>
    <property type="match status" value="1"/>
</dbReference>
<evidence type="ECO:0000313" key="4">
    <source>
        <dbReference type="Proteomes" id="UP000023152"/>
    </source>
</evidence>
<reference evidence="3 4" key="1">
    <citation type="journal article" date="2013" name="Curr. Biol.">
        <title>The Genome of the Foraminiferan Reticulomyxa filosa.</title>
        <authorList>
            <person name="Glockner G."/>
            <person name="Hulsmann N."/>
            <person name="Schleicher M."/>
            <person name="Noegel A.A."/>
            <person name="Eichinger L."/>
            <person name="Gallinger C."/>
            <person name="Pawlowski J."/>
            <person name="Sierra R."/>
            <person name="Euteneuer U."/>
            <person name="Pillet L."/>
            <person name="Moustafa A."/>
            <person name="Platzer M."/>
            <person name="Groth M."/>
            <person name="Szafranski K."/>
            <person name="Schliwa M."/>
        </authorList>
    </citation>
    <scope>NUCLEOTIDE SEQUENCE [LARGE SCALE GENOMIC DNA]</scope>
</reference>
<dbReference type="GO" id="GO:0005524">
    <property type="term" value="F:ATP binding"/>
    <property type="evidence" value="ECO:0007669"/>
    <property type="project" value="InterPro"/>
</dbReference>
<organism evidence="3 4">
    <name type="scientific">Reticulomyxa filosa</name>
    <dbReference type="NCBI Taxonomy" id="46433"/>
    <lineage>
        <taxon>Eukaryota</taxon>
        <taxon>Sar</taxon>
        <taxon>Rhizaria</taxon>
        <taxon>Retaria</taxon>
        <taxon>Foraminifera</taxon>
        <taxon>Monothalamids</taxon>
        <taxon>Reticulomyxidae</taxon>
        <taxon>Reticulomyxa</taxon>
    </lineage>
</organism>
<dbReference type="SUPFAM" id="SSF56112">
    <property type="entry name" value="Protein kinase-like (PK-like)"/>
    <property type="match status" value="1"/>
</dbReference>